<dbReference type="Proteomes" id="UP000624041">
    <property type="component" value="Unassembled WGS sequence"/>
</dbReference>
<gene>
    <name evidence="2" type="ORF">GCM10007971_11820</name>
</gene>
<organism evidence="2 3">
    <name type="scientific">Oceanobacillus indicireducens</name>
    <dbReference type="NCBI Taxonomy" id="1004261"/>
    <lineage>
        <taxon>Bacteria</taxon>
        <taxon>Bacillati</taxon>
        <taxon>Bacillota</taxon>
        <taxon>Bacilli</taxon>
        <taxon>Bacillales</taxon>
        <taxon>Bacillaceae</taxon>
        <taxon>Oceanobacillus</taxon>
    </lineage>
</organism>
<evidence type="ECO:0000313" key="3">
    <source>
        <dbReference type="Proteomes" id="UP000624041"/>
    </source>
</evidence>
<evidence type="ECO:0000256" key="1">
    <source>
        <dbReference type="SAM" id="Phobius"/>
    </source>
</evidence>
<keyword evidence="1" id="KW-1133">Transmembrane helix</keyword>
<evidence type="ECO:0000313" key="2">
    <source>
        <dbReference type="EMBL" id="GGN54295.1"/>
    </source>
</evidence>
<evidence type="ECO:0008006" key="4">
    <source>
        <dbReference type="Google" id="ProtNLM"/>
    </source>
</evidence>
<name>A0A917XVN0_9BACI</name>
<keyword evidence="1" id="KW-0812">Transmembrane</keyword>
<sequence>MNGTAHATVGGAIGFAAANIVQADPTVTFLLVGLGTVSALVPDLDIDGKLRGKITLSHKLVRSVAQFIGLLMIIYSFFEGEDNRQYLGMGIGLAMLAISSRLKQKHMLTLTSVGVIAGGASLQEIWLILFGIYMLIASFVPHRSYTHSIIGVIFFSFITLKLEESLAIQGVHYTCLAGYISHLVTDSKFLPFNDRGIKLFLPLSSKDF</sequence>
<feature type="transmembrane region" description="Helical" evidence="1">
    <location>
        <begin position="60"/>
        <end position="78"/>
    </location>
</feature>
<comment type="caution">
    <text evidence="2">The sequence shown here is derived from an EMBL/GenBank/DDBJ whole genome shotgun (WGS) entry which is preliminary data.</text>
</comment>
<proteinExistence type="predicted"/>
<keyword evidence="3" id="KW-1185">Reference proteome</keyword>
<dbReference type="RefSeq" id="WP_156857821.1">
    <property type="nucleotide sequence ID" value="NZ_BMOS01000006.1"/>
</dbReference>
<keyword evidence="1" id="KW-0472">Membrane</keyword>
<protein>
    <recommendedName>
        <fullName evidence="4">Metal-dependent hydrolase</fullName>
    </recommendedName>
</protein>
<feature type="transmembrane region" description="Helical" evidence="1">
    <location>
        <begin position="114"/>
        <end position="139"/>
    </location>
</feature>
<feature type="transmembrane region" description="Helical" evidence="1">
    <location>
        <begin position="84"/>
        <end position="102"/>
    </location>
</feature>
<reference evidence="2" key="1">
    <citation type="journal article" date="2014" name="Int. J. Syst. Evol. Microbiol.">
        <title>Complete genome sequence of Corynebacterium casei LMG S-19264T (=DSM 44701T), isolated from a smear-ripened cheese.</title>
        <authorList>
            <consortium name="US DOE Joint Genome Institute (JGI-PGF)"/>
            <person name="Walter F."/>
            <person name="Albersmeier A."/>
            <person name="Kalinowski J."/>
            <person name="Ruckert C."/>
        </authorList>
    </citation>
    <scope>NUCLEOTIDE SEQUENCE</scope>
    <source>
        <strain evidence="2">JCM 17251</strain>
    </source>
</reference>
<dbReference type="EMBL" id="BMOS01000006">
    <property type="protein sequence ID" value="GGN54295.1"/>
    <property type="molecule type" value="Genomic_DNA"/>
</dbReference>
<accession>A0A917XVN0</accession>
<dbReference type="Pfam" id="PF04307">
    <property type="entry name" value="YdjM"/>
    <property type="match status" value="1"/>
</dbReference>
<reference evidence="2" key="2">
    <citation type="submission" date="2020-09" db="EMBL/GenBank/DDBJ databases">
        <authorList>
            <person name="Sun Q."/>
            <person name="Ohkuma M."/>
        </authorList>
    </citation>
    <scope>NUCLEOTIDE SEQUENCE</scope>
    <source>
        <strain evidence="2">JCM 17251</strain>
    </source>
</reference>
<dbReference type="InterPro" id="IPR007404">
    <property type="entry name" value="YdjM-like"/>
</dbReference>
<dbReference type="AlphaFoldDB" id="A0A917XVN0"/>